<evidence type="ECO:0000256" key="2">
    <source>
        <dbReference type="ARBA" id="ARBA00008107"/>
    </source>
</evidence>
<accession>A0A6G7VE79</accession>
<dbReference type="InterPro" id="IPR028366">
    <property type="entry name" value="PhoU"/>
</dbReference>
<dbReference type="InterPro" id="IPR038078">
    <property type="entry name" value="PhoU-like_sf"/>
</dbReference>
<comment type="similarity">
    <text evidence="2 8">Belongs to the PhoU family.</text>
</comment>
<evidence type="ECO:0000256" key="7">
    <source>
        <dbReference type="ARBA" id="ARBA00056181"/>
    </source>
</evidence>
<keyword evidence="4 8" id="KW-0813">Transport</keyword>
<proteinExistence type="inferred from homology"/>
<keyword evidence="5 8" id="KW-0963">Cytoplasm</keyword>
<dbReference type="Proteomes" id="UP000502699">
    <property type="component" value="Chromosome"/>
</dbReference>
<dbReference type="InterPro" id="IPR026022">
    <property type="entry name" value="PhoU_dom"/>
</dbReference>
<comment type="subunit">
    <text evidence="3 8">Homodimer.</text>
</comment>
<dbReference type="NCBIfam" id="TIGR02135">
    <property type="entry name" value="phoU_full"/>
    <property type="match status" value="1"/>
</dbReference>
<evidence type="ECO:0000259" key="9">
    <source>
        <dbReference type="Pfam" id="PF01895"/>
    </source>
</evidence>
<dbReference type="GO" id="GO:0005737">
    <property type="term" value="C:cytoplasm"/>
    <property type="evidence" value="ECO:0007669"/>
    <property type="project" value="UniProtKB-SubCell"/>
</dbReference>
<comment type="function">
    <text evidence="7 8">Plays a role in the regulation of phosphate uptake.</text>
</comment>
<dbReference type="AlphaFoldDB" id="A0A6G7VE79"/>
<protein>
    <recommendedName>
        <fullName evidence="8">Phosphate-specific transport system accessory protein PhoU</fullName>
    </recommendedName>
</protein>
<sequence length="221" mass="24342">MSHVITLVQKKRSQLQERISELGAQVIAALHQSVECLRTQDQALAQQISAGNRLINHQRRLLEQECLVALAAFKPAGEDLRTIGACLEMASELERIGDYAADIARIIARDVKMPLPEGAVAAIIALANKSIAMLEQTLAGFLSHADESSLRAAVANEPQVDRDEDTLTAQILEWMRTEPEFVEHGTYLLWIAHNYERAADRATNIAERAVFAVAGHTPDLD</sequence>
<comment type="subcellular location">
    <subcellularLocation>
        <location evidence="1 8">Cytoplasm</location>
    </subcellularLocation>
</comment>
<feature type="domain" description="PhoU" evidence="9">
    <location>
        <begin position="19"/>
        <end position="107"/>
    </location>
</feature>
<dbReference type="EMBL" id="CP048029">
    <property type="protein sequence ID" value="QIK38349.1"/>
    <property type="molecule type" value="Genomic_DNA"/>
</dbReference>
<feature type="domain" description="PhoU" evidence="9">
    <location>
        <begin position="125"/>
        <end position="208"/>
    </location>
</feature>
<keyword evidence="11" id="KW-1185">Reference proteome</keyword>
<evidence type="ECO:0000256" key="3">
    <source>
        <dbReference type="ARBA" id="ARBA00011738"/>
    </source>
</evidence>
<dbReference type="GO" id="GO:0006817">
    <property type="term" value="P:phosphate ion transport"/>
    <property type="evidence" value="ECO:0007669"/>
    <property type="project" value="UniProtKB-KW"/>
</dbReference>
<dbReference type="GO" id="GO:0030643">
    <property type="term" value="P:intracellular phosphate ion homeostasis"/>
    <property type="evidence" value="ECO:0007669"/>
    <property type="project" value="InterPro"/>
</dbReference>
<dbReference type="PANTHER" id="PTHR42930:SF3">
    <property type="entry name" value="PHOSPHATE-SPECIFIC TRANSPORT SYSTEM ACCESSORY PROTEIN PHOU"/>
    <property type="match status" value="1"/>
</dbReference>
<reference evidence="11" key="1">
    <citation type="submission" date="2020-01" db="EMBL/GenBank/DDBJ databases">
        <title>Caldichromatium gen. nov., sp. nov., a thermophilic purple sulfur bacterium member of the family Chromatiaceae isolated from Nakabusa hot spring, Japan.</title>
        <authorList>
            <person name="Saini M.K."/>
            <person name="Hanada S."/>
            <person name="Tank M."/>
        </authorList>
    </citation>
    <scope>NUCLEOTIDE SEQUENCE [LARGE SCALE GENOMIC DNA]</scope>
    <source>
        <strain evidence="11">No.7</strain>
    </source>
</reference>
<evidence type="ECO:0000256" key="8">
    <source>
        <dbReference type="PIRNR" id="PIRNR003107"/>
    </source>
</evidence>
<dbReference type="GO" id="GO:0045936">
    <property type="term" value="P:negative regulation of phosphate metabolic process"/>
    <property type="evidence" value="ECO:0007669"/>
    <property type="project" value="InterPro"/>
</dbReference>
<dbReference type="Pfam" id="PF01895">
    <property type="entry name" value="PhoU"/>
    <property type="match status" value="2"/>
</dbReference>
<dbReference type="SUPFAM" id="SSF109755">
    <property type="entry name" value="PhoU-like"/>
    <property type="match status" value="1"/>
</dbReference>
<dbReference type="FunFam" id="1.20.58.220:FF:000004">
    <property type="entry name" value="Phosphate-specific transport system accessory protein PhoU"/>
    <property type="match status" value="1"/>
</dbReference>
<dbReference type="PANTHER" id="PTHR42930">
    <property type="entry name" value="PHOSPHATE-SPECIFIC TRANSPORT SYSTEM ACCESSORY PROTEIN PHOU"/>
    <property type="match status" value="1"/>
</dbReference>
<gene>
    <name evidence="10" type="primary">phoU</name>
    <name evidence="10" type="ORF">GWK36_10575</name>
</gene>
<evidence type="ECO:0000256" key="4">
    <source>
        <dbReference type="ARBA" id="ARBA00022448"/>
    </source>
</evidence>
<dbReference type="PIRSF" id="PIRSF003107">
    <property type="entry name" value="PhoU"/>
    <property type="match status" value="1"/>
</dbReference>
<name>A0A6G7VE79_9GAMM</name>
<dbReference type="Gene3D" id="1.20.58.220">
    <property type="entry name" value="Phosphate transport system protein phou homolog 2, domain 2"/>
    <property type="match status" value="1"/>
</dbReference>
<organism evidence="10 11">
    <name type="scientific">Caldichromatium japonicum</name>
    <dbReference type="NCBI Taxonomy" id="2699430"/>
    <lineage>
        <taxon>Bacteria</taxon>
        <taxon>Pseudomonadati</taxon>
        <taxon>Pseudomonadota</taxon>
        <taxon>Gammaproteobacteria</taxon>
        <taxon>Chromatiales</taxon>
        <taxon>Chromatiaceae</taxon>
        <taxon>Caldichromatium</taxon>
    </lineage>
</organism>
<keyword evidence="6 8" id="KW-0592">Phosphate transport</keyword>
<dbReference type="RefSeq" id="WP_166271107.1">
    <property type="nucleotide sequence ID" value="NZ_CP048029.1"/>
</dbReference>
<evidence type="ECO:0000313" key="10">
    <source>
        <dbReference type="EMBL" id="QIK38349.1"/>
    </source>
</evidence>
<evidence type="ECO:0000256" key="6">
    <source>
        <dbReference type="ARBA" id="ARBA00022592"/>
    </source>
</evidence>
<evidence type="ECO:0000313" key="11">
    <source>
        <dbReference type="Proteomes" id="UP000502699"/>
    </source>
</evidence>
<evidence type="ECO:0000256" key="1">
    <source>
        <dbReference type="ARBA" id="ARBA00004496"/>
    </source>
</evidence>
<evidence type="ECO:0000256" key="5">
    <source>
        <dbReference type="ARBA" id="ARBA00022490"/>
    </source>
</evidence>
<dbReference type="KEGG" id="cjap:GWK36_10575"/>